<protein>
    <submittedName>
        <fullName evidence="3">DUF2953 domain-containing protein</fullName>
    </submittedName>
</protein>
<feature type="compositionally biased region" description="Basic residues" evidence="1">
    <location>
        <begin position="94"/>
        <end position="106"/>
    </location>
</feature>
<gene>
    <name evidence="3" type="ORF">LKD47_01805</name>
</gene>
<keyword evidence="2" id="KW-0812">Transmembrane</keyword>
<dbReference type="EMBL" id="JAJEQW010000001">
    <property type="protein sequence ID" value="MCC2241037.1"/>
    <property type="molecule type" value="Genomic_DNA"/>
</dbReference>
<keyword evidence="2" id="KW-1133">Transmembrane helix</keyword>
<keyword evidence="2" id="KW-0472">Membrane</keyword>
<evidence type="ECO:0000256" key="2">
    <source>
        <dbReference type="SAM" id="Phobius"/>
    </source>
</evidence>
<dbReference type="RefSeq" id="WP_227709511.1">
    <property type="nucleotide sequence ID" value="NZ_JAJEQW010000001.1"/>
</dbReference>
<organism evidence="3 4">
    <name type="scientific">Roseburia amylophila</name>
    <dbReference type="NCBI Taxonomy" id="2981794"/>
    <lineage>
        <taxon>Bacteria</taxon>
        <taxon>Bacillati</taxon>
        <taxon>Bacillota</taxon>
        <taxon>Clostridia</taxon>
        <taxon>Lachnospirales</taxon>
        <taxon>Lachnospiraceae</taxon>
        <taxon>Roseburia</taxon>
    </lineage>
</organism>
<accession>A0AAW4WGU7</accession>
<name>A0AAW4WGU7_9FIRM</name>
<evidence type="ECO:0000313" key="4">
    <source>
        <dbReference type="Proteomes" id="UP001198893"/>
    </source>
</evidence>
<evidence type="ECO:0000256" key="1">
    <source>
        <dbReference type="SAM" id="MobiDB-lite"/>
    </source>
</evidence>
<dbReference type="Proteomes" id="UP001198893">
    <property type="component" value="Unassembled WGS sequence"/>
</dbReference>
<evidence type="ECO:0000313" key="3">
    <source>
        <dbReference type="EMBL" id="MCC2241037.1"/>
    </source>
</evidence>
<feature type="region of interest" description="Disordered" evidence="1">
    <location>
        <begin position="94"/>
        <end position="133"/>
    </location>
</feature>
<feature type="compositionally biased region" description="Basic and acidic residues" evidence="1">
    <location>
        <begin position="107"/>
        <end position="133"/>
    </location>
</feature>
<comment type="caution">
    <text evidence="3">The sequence shown here is derived from an EMBL/GenBank/DDBJ whole genome shotgun (WGS) entry which is preliminary data.</text>
</comment>
<sequence>MTVLLSILKILGIILLCILGLLVLLIMLLLFAPVSYRIRGETRQGQTTLKVHGAWCLMVLRFSFLMEQGKQLAVLKIFGIKAWKYPSDEKSKKKLEKKKVKKKPKKKSGEKSHKEPEKDLVQKHQKPEEQTASAIEKEIDVTGLEEQNPPAAVQEEQTEKQYEQKCHKKTYKKKFVSVFGKISKTIRSIVEKIKAIPQKLKNIGSKIKKVNQWIQDEQNRSAVRFVLGVVIGLLKKYGPKHMKADVAYGMEDPAATGQVLAVLSVLPFLYYDKVSIMPDFEAERFYIEGSWDIRGRIQVIHLLKAAIQIWRNPDVKHFIKQF</sequence>
<proteinExistence type="predicted"/>
<dbReference type="AlphaFoldDB" id="A0AAW4WGU7"/>
<reference evidence="3" key="1">
    <citation type="submission" date="2021-10" db="EMBL/GenBank/DDBJ databases">
        <title>Anaerobic single-cell dispensing facilitates the cultivation of human gut bacteria.</title>
        <authorList>
            <person name="Afrizal A."/>
        </authorList>
    </citation>
    <scope>NUCLEOTIDE SEQUENCE</scope>
    <source>
        <strain evidence="3">CLA-AA-H204</strain>
    </source>
</reference>
<feature type="transmembrane region" description="Helical" evidence="2">
    <location>
        <begin position="6"/>
        <end position="31"/>
    </location>
</feature>